<dbReference type="CDD" id="cd05476">
    <property type="entry name" value="pepsin_A_like_plant"/>
    <property type="match status" value="1"/>
</dbReference>
<feature type="transmembrane region" description="Helical" evidence="6">
    <location>
        <begin position="12"/>
        <end position="33"/>
    </location>
</feature>
<evidence type="ECO:0000256" key="6">
    <source>
        <dbReference type="SAM" id="Phobius"/>
    </source>
</evidence>
<dbReference type="InterPro" id="IPR032861">
    <property type="entry name" value="TAXi_N"/>
</dbReference>
<keyword evidence="2" id="KW-0645">Protease</keyword>
<proteinExistence type="inferred from homology"/>
<evidence type="ECO:0000256" key="4">
    <source>
        <dbReference type="ARBA" id="ARBA00022801"/>
    </source>
</evidence>
<evidence type="ECO:0000313" key="8">
    <source>
        <dbReference type="EMBL" id="KAK8944049.1"/>
    </source>
</evidence>
<dbReference type="InterPro" id="IPR021109">
    <property type="entry name" value="Peptidase_aspartic_dom_sf"/>
</dbReference>
<dbReference type="PANTHER" id="PTHR13683">
    <property type="entry name" value="ASPARTYL PROTEASES"/>
    <property type="match status" value="1"/>
</dbReference>
<dbReference type="Pfam" id="PF14541">
    <property type="entry name" value="TAXi_C"/>
    <property type="match status" value="1"/>
</dbReference>
<evidence type="ECO:0000256" key="2">
    <source>
        <dbReference type="ARBA" id="ARBA00022670"/>
    </source>
</evidence>
<keyword evidence="5" id="KW-0325">Glycoprotein</keyword>
<keyword evidence="6" id="KW-0812">Transmembrane</keyword>
<dbReference type="PROSITE" id="PS51767">
    <property type="entry name" value="PEPTIDASE_A1"/>
    <property type="match status" value="1"/>
</dbReference>
<feature type="domain" description="Peptidase A1" evidence="7">
    <location>
        <begin position="84"/>
        <end position="404"/>
    </location>
</feature>
<dbReference type="EMBL" id="JBBWWR010000018">
    <property type="protein sequence ID" value="KAK8944049.1"/>
    <property type="molecule type" value="Genomic_DNA"/>
</dbReference>
<evidence type="ECO:0000256" key="3">
    <source>
        <dbReference type="ARBA" id="ARBA00022750"/>
    </source>
</evidence>
<evidence type="ECO:0000256" key="5">
    <source>
        <dbReference type="ARBA" id="ARBA00023180"/>
    </source>
</evidence>
<dbReference type="PANTHER" id="PTHR13683:SF768">
    <property type="entry name" value="EUKARYOTIC ASPARTYL PROTEASE FAMILY PROTEIN"/>
    <property type="match status" value="1"/>
</dbReference>
<dbReference type="InterPro" id="IPR034161">
    <property type="entry name" value="Pepsin-like_plant"/>
</dbReference>
<dbReference type="InterPro" id="IPR033121">
    <property type="entry name" value="PEPTIDASE_A1"/>
</dbReference>
<name>A0ABR2LLZ7_9ASPA</name>
<organism evidence="8 9">
    <name type="scientific">Platanthera guangdongensis</name>
    <dbReference type="NCBI Taxonomy" id="2320717"/>
    <lineage>
        <taxon>Eukaryota</taxon>
        <taxon>Viridiplantae</taxon>
        <taxon>Streptophyta</taxon>
        <taxon>Embryophyta</taxon>
        <taxon>Tracheophyta</taxon>
        <taxon>Spermatophyta</taxon>
        <taxon>Magnoliopsida</taxon>
        <taxon>Liliopsida</taxon>
        <taxon>Asparagales</taxon>
        <taxon>Orchidaceae</taxon>
        <taxon>Orchidoideae</taxon>
        <taxon>Orchideae</taxon>
        <taxon>Orchidinae</taxon>
        <taxon>Platanthera</taxon>
    </lineage>
</organism>
<evidence type="ECO:0000259" key="7">
    <source>
        <dbReference type="PROSITE" id="PS51767"/>
    </source>
</evidence>
<comment type="similarity">
    <text evidence="1">Belongs to the peptidase A1 family.</text>
</comment>
<dbReference type="Gene3D" id="2.40.70.10">
    <property type="entry name" value="Acid Proteases"/>
    <property type="match status" value="2"/>
</dbReference>
<reference evidence="8 9" key="1">
    <citation type="journal article" date="2022" name="Nat. Plants">
        <title>Genomes of leafy and leafless Platanthera orchids illuminate the evolution of mycoheterotrophy.</title>
        <authorList>
            <person name="Li M.H."/>
            <person name="Liu K.W."/>
            <person name="Li Z."/>
            <person name="Lu H.C."/>
            <person name="Ye Q.L."/>
            <person name="Zhang D."/>
            <person name="Wang J.Y."/>
            <person name="Li Y.F."/>
            <person name="Zhong Z.M."/>
            <person name="Liu X."/>
            <person name="Yu X."/>
            <person name="Liu D.K."/>
            <person name="Tu X.D."/>
            <person name="Liu B."/>
            <person name="Hao Y."/>
            <person name="Liao X.Y."/>
            <person name="Jiang Y.T."/>
            <person name="Sun W.H."/>
            <person name="Chen J."/>
            <person name="Chen Y.Q."/>
            <person name="Ai Y."/>
            <person name="Zhai J.W."/>
            <person name="Wu S.S."/>
            <person name="Zhou Z."/>
            <person name="Hsiao Y.Y."/>
            <person name="Wu W.L."/>
            <person name="Chen Y.Y."/>
            <person name="Lin Y.F."/>
            <person name="Hsu J.L."/>
            <person name="Li C.Y."/>
            <person name="Wang Z.W."/>
            <person name="Zhao X."/>
            <person name="Zhong W.Y."/>
            <person name="Ma X.K."/>
            <person name="Ma L."/>
            <person name="Huang J."/>
            <person name="Chen G.Z."/>
            <person name="Huang M.Z."/>
            <person name="Huang L."/>
            <person name="Peng D.H."/>
            <person name="Luo Y.B."/>
            <person name="Zou S.Q."/>
            <person name="Chen S.P."/>
            <person name="Lan S."/>
            <person name="Tsai W.C."/>
            <person name="Van de Peer Y."/>
            <person name="Liu Z.J."/>
        </authorList>
    </citation>
    <scope>NUCLEOTIDE SEQUENCE [LARGE SCALE GENOMIC DNA]</scope>
    <source>
        <strain evidence="8">Lor288</strain>
    </source>
</reference>
<keyword evidence="4" id="KW-0378">Hydrolase</keyword>
<evidence type="ECO:0000313" key="9">
    <source>
        <dbReference type="Proteomes" id="UP001412067"/>
    </source>
</evidence>
<dbReference type="InterPro" id="IPR032799">
    <property type="entry name" value="TAXi_C"/>
</dbReference>
<dbReference type="PRINTS" id="PR00792">
    <property type="entry name" value="PEPSIN"/>
</dbReference>
<comment type="caution">
    <text evidence="8">The sequence shown here is derived from an EMBL/GenBank/DDBJ whole genome shotgun (WGS) entry which is preliminary data.</text>
</comment>
<keyword evidence="3" id="KW-0064">Aspartyl protease</keyword>
<keyword evidence="6" id="KW-0472">Membrane</keyword>
<gene>
    <name evidence="8" type="ORF">KSP40_PGU002727</name>
</gene>
<keyword evidence="9" id="KW-1185">Reference proteome</keyword>
<protein>
    <submittedName>
        <fullName evidence="8">Aspartic proteinase-like protein 2</fullName>
    </submittedName>
</protein>
<accession>A0ABR2LLZ7</accession>
<dbReference type="Pfam" id="PF14543">
    <property type="entry name" value="TAXi_N"/>
    <property type="match status" value="1"/>
</dbReference>
<dbReference type="InterPro" id="IPR001461">
    <property type="entry name" value="Aspartic_peptidase_A1"/>
</dbReference>
<dbReference type="Proteomes" id="UP001412067">
    <property type="component" value="Unassembled WGS sequence"/>
</dbReference>
<sequence length="404" mass="44337">MDHRRPPHQYQHYIVLLLSFIFFFDFGSTSGVFRVQRKYTGRTHISDLRAHDARRHGRILSSSAAGAVDIPLGGIGLPTKTGLYYAQIGIGTPSKPYHVQVDTGSDILWVNCITCKHCPKKSDLGIQLSLYDLNKSSSAYIVSCDANFCSSAYGGEIPGCVHDVPCLYTLEYGDGSSTTGYFVTDNVQYSQVSGDHQTKVLNASVTFGCGAQLSGDLGSSTEAVDGILGFGQSNTSMLSQLASAGKVRKVFSHCLDTKRGGGIFAIGQVVQPKVKTTPLVPNMPHYNVILKSIQVGATFLKIPIDTFKTGDKKGTIIDSGTTLVYLPEQAFNPVMNAIFSYQPGLRFENIQDFLCFKFSARVDDGFPIITFHFEDSLELPVYPHDYFFTVGNIDHNDTTMLWRN</sequence>
<evidence type="ECO:0000256" key="1">
    <source>
        <dbReference type="ARBA" id="ARBA00007447"/>
    </source>
</evidence>
<dbReference type="SUPFAM" id="SSF50630">
    <property type="entry name" value="Acid proteases"/>
    <property type="match status" value="1"/>
</dbReference>
<keyword evidence="6" id="KW-1133">Transmembrane helix</keyword>